<proteinExistence type="inferred from homology"/>
<evidence type="ECO:0000256" key="3">
    <source>
        <dbReference type="SAM" id="SignalP"/>
    </source>
</evidence>
<keyword evidence="6" id="KW-1185">Reference proteome</keyword>
<protein>
    <submittedName>
        <fullName evidence="5">Sugar ABC transporter substrate-binding protein</fullName>
    </submittedName>
</protein>
<dbReference type="RefSeq" id="WP_103379796.1">
    <property type="nucleotide sequence ID" value="NZ_BAABKS010000017.1"/>
</dbReference>
<dbReference type="Gene3D" id="3.40.50.2300">
    <property type="match status" value="2"/>
</dbReference>
<organism evidence="5 6">
    <name type="scientific">Pseudonocardia benzenivorans</name>
    <dbReference type="NCBI Taxonomy" id="228005"/>
    <lineage>
        <taxon>Bacteria</taxon>
        <taxon>Bacillati</taxon>
        <taxon>Actinomycetota</taxon>
        <taxon>Actinomycetes</taxon>
        <taxon>Pseudonocardiales</taxon>
        <taxon>Pseudonocardiaceae</taxon>
        <taxon>Pseudonocardia</taxon>
    </lineage>
</organism>
<comment type="subcellular location">
    <subcellularLocation>
        <location evidence="1">Cell envelope</location>
    </subcellularLocation>
</comment>
<dbReference type="InterPro" id="IPR050555">
    <property type="entry name" value="Bact_Solute-Bind_Prot2"/>
</dbReference>
<feature type="domain" description="Periplasmic binding protein" evidence="4">
    <location>
        <begin position="85"/>
        <end position="340"/>
    </location>
</feature>
<dbReference type="PANTHER" id="PTHR30036">
    <property type="entry name" value="D-XYLOSE-BINDING PERIPLASMIC PROTEIN"/>
    <property type="match status" value="1"/>
</dbReference>
<comment type="similarity">
    <text evidence="2">Belongs to the bacterial solute-binding protein 2 family.</text>
</comment>
<keyword evidence="3" id="KW-0732">Signal</keyword>
<sequence length="391" mass="40644">MLSGTSMKRMATVGAAALMLTVVAACSSGGSSSGDAAAAGGGASCDLTAVNAALDKYSAVPEYKEPGPAFDMSKAAGKTIFNIQESSANPFTQALTTSMTQAAEKVGMKVVDYPNQGDHTQWIQGMNAAIAQKPDAITLTGGTISPTYFQPQAAAAKAAGIPIITVLNEDLTQPQGPEVTARVAQPYDLAARLSADFVIKDTNCAGNVLVLTSKEVIGSPASIDAINDEFKKYCPNCKLTFQNVSVPDWSTQITNIVRSAIQTDPNLNYVVPLYDSMSQFVVPGIQLAGATGKVHISTFNGTPFVLKMMQDADVVRMDVGENPAQVGYAVVDQVGRIISGAGPIASGDEGIQLRVFTKANVAEAGNPPELGKGYGDSFADSYLKLWGKAAG</sequence>
<evidence type="ECO:0000259" key="4">
    <source>
        <dbReference type="Pfam" id="PF13407"/>
    </source>
</evidence>
<dbReference type="Pfam" id="PF13407">
    <property type="entry name" value="Peripla_BP_4"/>
    <property type="match status" value="1"/>
</dbReference>
<evidence type="ECO:0000313" key="6">
    <source>
        <dbReference type="Proteomes" id="UP001597182"/>
    </source>
</evidence>
<dbReference type="EMBL" id="JBHTMB010000171">
    <property type="protein sequence ID" value="MFD1235751.1"/>
    <property type="molecule type" value="Genomic_DNA"/>
</dbReference>
<gene>
    <name evidence="5" type="ORF">ACFQ34_20865</name>
</gene>
<dbReference type="InterPro" id="IPR025997">
    <property type="entry name" value="SBP_2_dom"/>
</dbReference>
<comment type="caution">
    <text evidence="5">The sequence shown here is derived from an EMBL/GenBank/DDBJ whole genome shotgun (WGS) entry which is preliminary data.</text>
</comment>
<dbReference type="Proteomes" id="UP001597182">
    <property type="component" value="Unassembled WGS sequence"/>
</dbReference>
<dbReference type="InterPro" id="IPR028082">
    <property type="entry name" value="Peripla_BP_I"/>
</dbReference>
<reference evidence="6" key="1">
    <citation type="journal article" date="2019" name="Int. J. Syst. Evol. Microbiol.">
        <title>The Global Catalogue of Microorganisms (GCM) 10K type strain sequencing project: providing services to taxonomists for standard genome sequencing and annotation.</title>
        <authorList>
            <consortium name="The Broad Institute Genomics Platform"/>
            <consortium name="The Broad Institute Genome Sequencing Center for Infectious Disease"/>
            <person name="Wu L."/>
            <person name="Ma J."/>
        </authorList>
    </citation>
    <scope>NUCLEOTIDE SEQUENCE [LARGE SCALE GENOMIC DNA]</scope>
    <source>
        <strain evidence="6">CCUG 49018</strain>
    </source>
</reference>
<evidence type="ECO:0000256" key="2">
    <source>
        <dbReference type="ARBA" id="ARBA00007639"/>
    </source>
</evidence>
<feature type="chain" id="PRO_5047305247" evidence="3">
    <location>
        <begin position="25"/>
        <end position="391"/>
    </location>
</feature>
<accession>A0ABW3VN47</accession>
<evidence type="ECO:0000313" key="5">
    <source>
        <dbReference type="EMBL" id="MFD1235751.1"/>
    </source>
</evidence>
<evidence type="ECO:0000256" key="1">
    <source>
        <dbReference type="ARBA" id="ARBA00004196"/>
    </source>
</evidence>
<dbReference type="PANTHER" id="PTHR30036:SF7">
    <property type="entry name" value="ABC TRANSPORTER PERIPLASMIC-BINDING PROTEIN YPHF"/>
    <property type="match status" value="1"/>
</dbReference>
<name>A0ABW3VN47_9PSEU</name>
<feature type="signal peptide" evidence="3">
    <location>
        <begin position="1"/>
        <end position="24"/>
    </location>
</feature>
<dbReference type="SUPFAM" id="SSF53822">
    <property type="entry name" value="Periplasmic binding protein-like I"/>
    <property type="match status" value="1"/>
</dbReference>